<organism evidence="2 3">
    <name type="scientific">Spirosoma pollinicola</name>
    <dbReference type="NCBI Taxonomy" id="2057025"/>
    <lineage>
        <taxon>Bacteria</taxon>
        <taxon>Pseudomonadati</taxon>
        <taxon>Bacteroidota</taxon>
        <taxon>Cytophagia</taxon>
        <taxon>Cytophagales</taxon>
        <taxon>Cytophagaceae</taxon>
        <taxon>Spirosoma</taxon>
    </lineage>
</organism>
<dbReference type="Proteomes" id="UP000232883">
    <property type="component" value="Chromosome"/>
</dbReference>
<evidence type="ECO:0000313" key="3">
    <source>
        <dbReference type="Proteomes" id="UP000232883"/>
    </source>
</evidence>
<feature type="domain" description="Cyclophilin-like" evidence="1">
    <location>
        <begin position="2"/>
        <end position="63"/>
    </location>
</feature>
<dbReference type="Pfam" id="PF18050">
    <property type="entry name" value="Cyclophil_like2"/>
    <property type="match status" value="1"/>
</dbReference>
<dbReference type="EMBL" id="CP025096">
    <property type="protein sequence ID" value="AUD00402.1"/>
    <property type="molecule type" value="Genomic_DNA"/>
</dbReference>
<evidence type="ECO:0000313" key="2">
    <source>
        <dbReference type="EMBL" id="AUD00402.1"/>
    </source>
</evidence>
<dbReference type="InterPro" id="IPR041183">
    <property type="entry name" value="Cyclophilin-like"/>
</dbReference>
<proteinExistence type="predicted"/>
<accession>A0A2K8YS04</accession>
<dbReference type="RefSeq" id="WP_100985828.1">
    <property type="nucleotide sequence ID" value="NZ_CP025096.1"/>
</dbReference>
<dbReference type="KEGG" id="spir:CWM47_00345"/>
<dbReference type="AlphaFoldDB" id="A0A2K8YS04"/>
<evidence type="ECO:0000259" key="1">
    <source>
        <dbReference type="Pfam" id="PF18050"/>
    </source>
</evidence>
<name>A0A2K8YS04_9BACT</name>
<sequence>MPINESNPDTIQTGDLTLYGSNSLVLFYKTFPTSYSYTRPGHIDNPSGLSAAPGAGSVTVTFELE</sequence>
<gene>
    <name evidence="2" type="ORF">CWM47_00345</name>
</gene>
<protein>
    <recommendedName>
        <fullName evidence="1">Cyclophilin-like domain-containing protein</fullName>
    </recommendedName>
</protein>
<reference evidence="2 3" key="1">
    <citation type="submission" date="2017-11" db="EMBL/GenBank/DDBJ databases">
        <title>Taxonomic description and genome sequences of Spirosoma HA7 sp. nov., isolated from pollen microhabitat of Corylus avellana.</title>
        <authorList>
            <person name="Ambika Manirajan B."/>
            <person name="Suarez C."/>
            <person name="Ratering S."/>
            <person name="Geissler-Plaum R."/>
            <person name="Cardinale M."/>
            <person name="Sylvia S."/>
        </authorList>
    </citation>
    <scope>NUCLEOTIDE SEQUENCE [LARGE SCALE GENOMIC DNA]</scope>
    <source>
        <strain evidence="2 3">HA7</strain>
    </source>
</reference>
<keyword evidence="3" id="KW-1185">Reference proteome</keyword>